<evidence type="ECO:0000256" key="6">
    <source>
        <dbReference type="SAM" id="Phobius"/>
    </source>
</evidence>
<keyword evidence="2" id="KW-1003">Cell membrane</keyword>
<protein>
    <submittedName>
        <fullName evidence="8">MFS transporter</fullName>
    </submittedName>
</protein>
<dbReference type="PROSITE" id="PS50850">
    <property type="entry name" value="MFS"/>
    <property type="match status" value="1"/>
</dbReference>
<feature type="transmembrane region" description="Helical" evidence="6">
    <location>
        <begin position="257"/>
        <end position="277"/>
    </location>
</feature>
<evidence type="ECO:0000256" key="1">
    <source>
        <dbReference type="ARBA" id="ARBA00004651"/>
    </source>
</evidence>
<feature type="transmembrane region" description="Helical" evidence="6">
    <location>
        <begin position="109"/>
        <end position="130"/>
    </location>
</feature>
<gene>
    <name evidence="8" type="ORF">NB063_12215</name>
</gene>
<evidence type="ECO:0000256" key="3">
    <source>
        <dbReference type="ARBA" id="ARBA00022692"/>
    </source>
</evidence>
<dbReference type="Gene3D" id="1.20.1250.20">
    <property type="entry name" value="MFS general substrate transporter like domains"/>
    <property type="match status" value="1"/>
</dbReference>
<feature type="transmembrane region" description="Helical" evidence="6">
    <location>
        <begin position="284"/>
        <end position="301"/>
    </location>
</feature>
<dbReference type="InterPro" id="IPR050189">
    <property type="entry name" value="MFS_Efflux_Transporters"/>
</dbReference>
<dbReference type="Proteomes" id="UP001202961">
    <property type="component" value="Unassembled WGS sequence"/>
</dbReference>
<feature type="transmembrane region" description="Helical" evidence="6">
    <location>
        <begin position="376"/>
        <end position="397"/>
    </location>
</feature>
<accession>A0ABT0U394</accession>
<feature type="transmembrane region" description="Helical" evidence="6">
    <location>
        <begin position="52"/>
        <end position="72"/>
    </location>
</feature>
<keyword evidence="9" id="KW-1185">Reference proteome</keyword>
<dbReference type="SUPFAM" id="SSF103473">
    <property type="entry name" value="MFS general substrate transporter"/>
    <property type="match status" value="1"/>
</dbReference>
<evidence type="ECO:0000256" key="2">
    <source>
        <dbReference type="ARBA" id="ARBA00022475"/>
    </source>
</evidence>
<feature type="transmembrane region" description="Helical" evidence="6">
    <location>
        <begin position="142"/>
        <end position="164"/>
    </location>
</feature>
<feature type="transmembrane region" description="Helical" evidence="6">
    <location>
        <begin position="170"/>
        <end position="192"/>
    </location>
</feature>
<feature type="transmembrane region" description="Helical" evidence="6">
    <location>
        <begin position="84"/>
        <end position="103"/>
    </location>
</feature>
<dbReference type="PANTHER" id="PTHR43124">
    <property type="entry name" value="PURINE EFFLUX PUMP PBUE"/>
    <property type="match status" value="1"/>
</dbReference>
<dbReference type="InterPro" id="IPR020846">
    <property type="entry name" value="MFS_dom"/>
</dbReference>
<dbReference type="EMBL" id="JAMQBK010000031">
    <property type="protein sequence ID" value="MCM2371368.1"/>
    <property type="molecule type" value="Genomic_DNA"/>
</dbReference>
<reference evidence="8 9" key="1">
    <citation type="journal article" date="2022" name="Syst. Appl. Microbiol.">
        <title>Rhodopirellula aestuarii sp. nov., a novel member of the genus Rhodopirellula isolated from brackish sediments collected in the Tagus River estuary, Portugal.</title>
        <authorList>
            <person name="Vitorino I.R."/>
            <person name="Klimek D."/>
            <person name="Calusinska M."/>
            <person name="Lobo-da-Cunha A."/>
            <person name="Vasconcelos V."/>
            <person name="Lage O.M."/>
        </authorList>
    </citation>
    <scope>NUCLEOTIDE SEQUENCE [LARGE SCALE GENOMIC DNA]</scope>
    <source>
        <strain evidence="8 9">ICT_H3.1</strain>
    </source>
</reference>
<dbReference type="CDD" id="cd17324">
    <property type="entry name" value="MFS_NepI_like"/>
    <property type="match status" value="1"/>
</dbReference>
<evidence type="ECO:0000313" key="8">
    <source>
        <dbReference type="EMBL" id="MCM2371368.1"/>
    </source>
</evidence>
<dbReference type="InterPro" id="IPR036259">
    <property type="entry name" value="MFS_trans_sf"/>
</dbReference>
<evidence type="ECO:0000259" key="7">
    <source>
        <dbReference type="PROSITE" id="PS50850"/>
    </source>
</evidence>
<evidence type="ECO:0000256" key="4">
    <source>
        <dbReference type="ARBA" id="ARBA00022989"/>
    </source>
</evidence>
<feature type="transmembrane region" description="Helical" evidence="6">
    <location>
        <begin position="213"/>
        <end position="237"/>
    </location>
</feature>
<evidence type="ECO:0000313" key="9">
    <source>
        <dbReference type="Proteomes" id="UP001202961"/>
    </source>
</evidence>
<comment type="caution">
    <text evidence="8">The sequence shown here is derived from an EMBL/GenBank/DDBJ whole genome shotgun (WGS) entry which is preliminary data.</text>
</comment>
<evidence type="ECO:0000256" key="5">
    <source>
        <dbReference type="ARBA" id="ARBA00023136"/>
    </source>
</evidence>
<dbReference type="InterPro" id="IPR011701">
    <property type="entry name" value="MFS"/>
</dbReference>
<dbReference type="Pfam" id="PF07690">
    <property type="entry name" value="MFS_1"/>
    <property type="match status" value="1"/>
</dbReference>
<proteinExistence type="predicted"/>
<keyword evidence="5 6" id="KW-0472">Membrane</keyword>
<sequence>MEKPAEGVANTLHNERLILLILAAVQFITIVDFMIVMPLGPQLMRTLDISPSAFGLIVSSYTFAAGIAGLIASATVDRFSRRTAFLFLYSGFLLGTLFCGLSMNYPSLVISRVIAGAFGGIVGGISMAIIGDVFPDSRRGRATGALMTGFAIASVAGVPMGLFIGTNFGWQMSFIALSLLGLPVLALAWFALPVLNDHAVDLRPSTLTSLRTTFLHINHLNAFALIIALTMSGFLVFPYLSVYFVGNVGMTEQQLPLIYIAGGALTLVASPTVGRYADRFGKLLVFRAIAPISAVMLVLITQLPAGAVLLTICVFGTLMVCNVGRMIPAMAMVTGSVLPKNRGAFLSANSSIQHIAGGAASYLGGLIVVQSADDRLLNFGTVGTIAAAFSLVSLWLAGRLRLAEELVVPAVDMSLPAAAEASVDAGEALVACIEPDQSGELESCSV</sequence>
<dbReference type="PANTHER" id="PTHR43124:SF3">
    <property type="entry name" value="CHLORAMPHENICOL EFFLUX PUMP RV0191"/>
    <property type="match status" value="1"/>
</dbReference>
<organism evidence="8 9">
    <name type="scientific">Aporhodopirellula aestuarii</name>
    <dbReference type="NCBI Taxonomy" id="2950107"/>
    <lineage>
        <taxon>Bacteria</taxon>
        <taxon>Pseudomonadati</taxon>
        <taxon>Planctomycetota</taxon>
        <taxon>Planctomycetia</taxon>
        <taxon>Pirellulales</taxon>
        <taxon>Pirellulaceae</taxon>
        <taxon>Aporhodopirellula</taxon>
    </lineage>
</organism>
<keyword evidence="4 6" id="KW-1133">Transmembrane helix</keyword>
<comment type="subcellular location">
    <subcellularLocation>
        <location evidence="1">Cell membrane</location>
        <topology evidence="1">Multi-pass membrane protein</topology>
    </subcellularLocation>
</comment>
<feature type="transmembrane region" description="Helical" evidence="6">
    <location>
        <begin position="307"/>
        <end position="331"/>
    </location>
</feature>
<feature type="domain" description="Major facilitator superfamily (MFS) profile" evidence="7">
    <location>
        <begin position="18"/>
        <end position="405"/>
    </location>
</feature>
<feature type="transmembrane region" description="Helical" evidence="6">
    <location>
        <begin position="17"/>
        <end position="40"/>
    </location>
</feature>
<keyword evidence="3 6" id="KW-0812">Transmembrane</keyword>
<name>A0ABT0U394_9BACT</name>